<accession>A0A8J3CD71</accession>
<dbReference type="AlphaFoldDB" id="A0A8J3CD71"/>
<dbReference type="Proteomes" id="UP000637578">
    <property type="component" value="Unassembled WGS sequence"/>
</dbReference>
<sequence length="325" mass="35298">MAGTERDRGGSVPGLRFAGAVHRLVLEGRAPRLARHYPTVGGTPVLDELWTDTEPVLHQHVDVLRRRVRATVVQTNEPGRMAPLHGGLLVAAQRAAEAAGHAEPFPIRLLEVGASGGLNLRPDRVALELPGGRTLGDPDSPLRLPTEWAGLPPADLDAPLRVIERAGCDANPVDITTEDGRLHLSSFVWPDMLDRWRRLQAALRLAATNPVRVAAAPGPSWLARRLAERRPGLLTVVWHSIVWQYVSPGDRARGRAVLAAAATKATPEAPLALLVYEPRRTAGGQGPSRWRFDLLLRLWPAGHSLYLGSGGGHGIPFSWDVRPWT</sequence>
<reference evidence="1" key="2">
    <citation type="submission" date="2020-09" db="EMBL/GenBank/DDBJ databases">
        <authorList>
            <person name="Sun Q."/>
            <person name="Zhou Y."/>
        </authorList>
    </citation>
    <scope>NUCLEOTIDE SEQUENCE</scope>
    <source>
        <strain evidence="1">CGMCC 4.5737</strain>
    </source>
</reference>
<dbReference type="InterPro" id="IPR011200">
    <property type="entry name" value="UCP012608"/>
</dbReference>
<protein>
    <recommendedName>
        <fullName evidence="3">DUF2332 domain-containing protein</fullName>
    </recommendedName>
</protein>
<evidence type="ECO:0000313" key="2">
    <source>
        <dbReference type="Proteomes" id="UP000637578"/>
    </source>
</evidence>
<dbReference type="Pfam" id="PF10094">
    <property type="entry name" value="DUF2332"/>
    <property type="match status" value="1"/>
</dbReference>
<organism evidence="1 2">
    <name type="scientific">Longimycelium tulufanense</name>
    <dbReference type="NCBI Taxonomy" id="907463"/>
    <lineage>
        <taxon>Bacteria</taxon>
        <taxon>Bacillati</taxon>
        <taxon>Actinomycetota</taxon>
        <taxon>Actinomycetes</taxon>
        <taxon>Pseudonocardiales</taxon>
        <taxon>Pseudonocardiaceae</taxon>
        <taxon>Longimycelium</taxon>
    </lineage>
</organism>
<comment type="caution">
    <text evidence="1">The sequence shown here is derived from an EMBL/GenBank/DDBJ whole genome shotgun (WGS) entry which is preliminary data.</text>
</comment>
<proteinExistence type="predicted"/>
<keyword evidence="2" id="KW-1185">Reference proteome</keyword>
<evidence type="ECO:0008006" key="3">
    <source>
        <dbReference type="Google" id="ProtNLM"/>
    </source>
</evidence>
<name>A0A8J3CD71_9PSEU</name>
<dbReference type="EMBL" id="BMMK01000003">
    <property type="protein sequence ID" value="GGM42592.1"/>
    <property type="molecule type" value="Genomic_DNA"/>
</dbReference>
<evidence type="ECO:0000313" key="1">
    <source>
        <dbReference type="EMBL" id="GGM42592.1"/>
    </source>
</evidence>
<reference evidence="1" key="1">
    <citation type="journal article" date="2014" name="Int. J. Syst. Evol. Microbiol.">
        <title>Complete genome sequence of Corynebacterium casei LMG S-19264T (=DSM 44701T), isolated from a smear-ripened cheese.</title>
        <authorList>
            <consortium name="US DOE Joint Genome Institute (JGI-PGF)"/>
            <person name="Walter F."/>
            <person name="Albersmeier A."/>
            <person name="Kalinowski J."/>
            <person name="Ruckert C."/>
        </authorList>
    </citation>
    <scope>NUCLEOTIDE SEQUENCE</scope>
    <source>
        <strain evidence="1">CGMCC 4.5737</strain>
    </source>
</reference>
<gene>
    <name evidence="1" type="ORF">GCM10012275_11940</name>
</gene>